<accession>A0A2Z7CGR2</accession>
<protein>
    <submittedName>
        <fullName evidence="1">Uncharacterized protein</fullName>
    </submittedName>
</protein>
<sequence>MRHGCYWFARLVFTARAIVAFWWPAVARCCARPCFALGATLRGCRTFSVVAPPPLR</sequence>
<reference evidence="1 2" key="1">
    <citation type="journal article" date="2015" name="Proc. Natl. Acad. Sci. U.S.A.">
        <title>The resurrection genome of Boea hygrometrica: A blueprint for survival of dehydration.</title>
        <authorList>
            <person name="Xiao L."/>
            <person name="Yang G."/>
            <person name="Zhang L."/>
            <person name="Yang X."/>
            <person name="Zhao S."/>
            <person name="Ji Z."/>
            <person name="Zhou Q."/>
            <person name="Hu M."/>
            <person name="Wang Y."/>
            <person name="Chen M."/>
            <person name="Xu Y."/>
            <person name="Jin H."/>
            <person name="Xiao X."/>
            <person name="Hu G."/>
            <person name="Bao F."/>
            <person name="Hu Y."/>
            <person name="Wan P."/>
            <person name="Li L."/>
            <person name="Deng X."/>
            <person name="Kuang T."/>
            <person name="Xiang C."/>
            <person name="Zhu J.K."/>
            <person name="Oliver M.J."/>
            <person name="He Y."/>
        </authorList>
    </citation>
    <scope>NUCLEOTIDE SEQUENCE [LARGE SCALE GENOMIC DNA]</scope>
    <source>
        <strain evidence="2">cv. XS01</strain>
    </source>
</reference>
<evidence type="ECO:0000313" key="2">
    <source>
        <dbReference type="Proteomes" id="UP000250235"/>
    </source>
</evidence>
<name>A0A2Z7CGR2_9LAMI</name>
<dbReference type="Proteomes" id="UP000250235">
    <property type="component" value="Unassembled WGS sequence"/>
</dbReference>
<gene>
    <name evidence="1" type="ORF">F511_38782</name>
</gene>
<evidence type="ECO:0000313" key="1">
    <source>
        <dbReference type="EMBL" id="KZV43819.1"/>
    </source>
</evidence>
<keyword evidence="2" id="KW-1185">Reference proteome</keyword>
<dbReference type="EMBL" id="KQ997627">
    <property type="protein sequence ID" value="KZV43819.1"/>
    <property type="molecule type" value="Genomic_DNA"/>
</dbReference>
<organism evidence="1 2">
    <name type="scientific">Dorcoceras hygrometricum</name>
    <dbReference type="NCBI Taxonomy" id="472368"/>
    <lineage>
        <taxon>Eukaryota</taxon>
        <taxon>Viridiplantae</taxon>
        <taxon>Streptophyta</taxon>
        <taxon>Embryophyta</taxon>
        <taxon>Tracheophyta</taxon>
        <taxon>Spermatophyta</taxon>
        <taxon>Magnoliopsida</taxon>
        <taxon>eudicotyledons</taxon>
        <taxon>Gunneridae</taxon>
        <taxon>Pentapetalae</taxon>
        <taxon>asterids</taxon>
        <taxon>lamiids</taxon>
        <taxon>Lamiales</taxon>
        <taxon>Gesneriaceae</taxon>
        <taxon>Didymocarpoideae</taxon>
        <taxon>Trichosporeae</taxon>
        <taxon>Loxocarpinae</taxon>
        <taxon>Dorcoceras</taxon>
    </lineage>
</organism>
<proteinExistence type="predicted"/>
<dbReference type="AlphaFoldDB" id="A0A2Z7CGR2"/>